<sequence>MNTEKIDRRAREINSDNTVRQKGTRTRASIIAYFDGNDFEGTIHRNADTYAAFVAVVTDSGRSGFEAKRDEDHKTLKKELANAFRDVGFVNPEGELAIPGRDNCNEITGAVGPLMPAIVAILETEHGIDSTEAVRQYRSDSLDRIRPTEEPERHTQVEKDWKQILQDAVGPDPDAEAYVYVLKLKRVSESSTWFYVGKSEGGFTGLLSRIRSHAKKFNQSRVVTHEGKDILVGDYNFSIQPPGTTHELVDIERIVSISEADLAAFDDSDVRTCYIAETERRTAYEVALDHETTNVLGGK</sequence>
<name>A0A871BCL0_HALGI</name>
<proteinExistence type="predicted"/>
<protein>
    <submittedName>
        <fullName evidence="1">Uncharacterized protein</fullName>
    </submittedName>
</protein>
<dbReference type="GeneID" id="59458256"/>
<reference evidence="1" key="1">
    <citation type="journal article" date="2021" name="Front. Microbiol.">
        <title>Cellular and Genomic Properties of Haloferax gibbonsii LR2-5, the Host of Euryarchaeal Virus HFTV1.</title>
        <authorList>
            <person name="Tittes C."/>
            <person name="Schwarzer S."/>
            <person name="Pfeiffer F."/>
            <person name="Dyall-Smith M."/>
            <person name="Rodriguez-Franco M."/>
            <person name="Oksanen H.M."/>
            <person name="Quax T.E.F."/>
        </authorList>
    </citation>
    <scope>NUCLEOTIDE SEQUENCE</scope>
    <source>
        <strain evidence="1">LR2-5</strain>
    </source>
</reference>
<dbReference type="EMBL" id="CP063205">
    <property type="protein sequence ID" value="QOS10738.1"/>
    <property type="molecule type" value="Genomic_DNA"/>
</dbReference>
<evidence type="ECO:0000313" key="2">
    <source>
        <dbReference type="Proteomes" id="UP000663064"/>
    </source>
</evidence>
<dbReference type="AlphaFoldDB" id="A0A871BCL0"/>
<dbReference type="Proteomes" id="UP000663064">
    <property type="component" value="Chromosome"/>
</dbReference>
<gene>
    <name evidence="1" type="ORF">HfgLR_02945</name>
</gene>
<evidence type="ECO:0000313" key="1">
    <source>
        <dbReference type="EMBL" id="QOS10738.1"/>
    </source>
</evidence>
<dbReference type="RefSeq" id="WP_193492961.1">
    <property type="nucleotide sequence ID" value="NZ_CP063205.1"/>
</dbReference>
<accession>A0A871BCL0</accession>
<organism evidence="1 2">
    <name type="scientific">Haloferax gibbonsii</name>
    <dbReference type="NCBI Taxonomy" id="35746"/>
    <lineage>
        <taxon>Archaea</taxon>
        <taxon>Methanobacteriati</taxon>
        <taxon>Methanobacteriota</taxon>
        <taxon>Stenosarchaea group</taxon>
        <taxon>Halobacteria</taxon>
        <taxon>Halobacteriales</taxon>
        <taxon>Haloferacaceae</taxon>
        <taxon>Haloferax</taxon>
    </lineage>
</organism>